<feature type="transmembrane region" description="Helical" evidence="2">
    <location>
        <begin position="195"/>
        <end position="219"/>
    </location>
</feature>
<dbReference type="AlphaFoldDB" id="A0A5B2XP00"/>
<name>A0A5B2XP00_9PSEU</name>
<feature type="compositionally biased region" description="Basic and acidic residues" evidence="1">
    <location>
        <begin position="507"/>
        <end position="523"/>
    </location>
</feature>
<feature type="transmembrane region" description="Helical" evidence="2">
    <location>
        <begin position="361"/>
        <end position="387"/>
    </location>
</feature>
<evidence type="ECO:0000256" key="2">
    <source>
        <dbReference type="SAM" id="Phobius"/>
    </source>
</evidence>
<reference evidence="3 4" key="2">
    <citation type="submission" date="2019-09" db="EMBL/GenBank/DDBJ databases">
        <authorList>
            <person name="Jin C."/>
        </authorList>
    </citation>
    <scope>NUCLEOTIDE SEQUENCE [LARGE SCALE GENOMIC DNA]</scope>
    <source>
        <strain evidence="3 4">AN110305</strain>
    </source>
</reference>
<sequence length="523" mass="52928">MPVLQPMPHGIAESVRTTTELSRAERARVLGLAAAGSVLLSYAAIAALLALVASTAAQGRFSLAGVLAGAIPGWLAAHHVPLRLDGGQLGALPLLPMAIVLLLAARAAARAARRLHLDQPVQARPVVFAIAGTHAAAGGLLALMLADAPVKATPAVAFFGCGAVAGLAATLGLARRCGLLRAALDRLDPVALRGLIAGVLGLFALLAAGAAIVAVSLLSSWSTTRTLFAAAGPTMGVEFGVWLLCLGYLPNAVIAGMSFLAGSGLSIGHATISPLEFVGGSVPAVPLMAALPTRHVGWLPVVLVLPALVGGLVGWSCRSAAVTPVGRLRAVLVAAVVVAGGGLVLAALAGGRLGAGPFDPVTVPAGLFAVLGFCWIAVPGGLVAWFVRPRDVPAPVEVDESDVDEFDADEDLAGDDEELEAFEDDLIGQFDDEFAEEFPADWDAEDLIVLDEESDAEESAEESAVGESANEEPVAEDGGSGFAGRSADSAVDAADAEEAGESPAGARTERDPAARPDLADKSD</sequence>
<feature type="transmembrane region" description="Helical" evidence="2">
    <location>
        <begin position="126"/>
        <end position="146"/>
    </location>
</feature>
<proteinExistence type="predicted"/>
<feature type="transmembrane region" description="Helical" evidence="2">
    <location>
        <begin position="297"/>
        <end position="316"/>
    </location>
</feature>
<reference evidence="3 4" key="1">
    <citation type="submission" date="2019-09" db="EMBL/GenBank/DDBJ databases">
        <title>Goodfellowia gen. nov., a new genus of the Pseudonocardineae related to Actinoalloteichus, containing Goodfellowia coeruleoviolacea gen. nov., comb. nov. gen. nov., comb. nov.</title>
        <authorList>
            <person name="Labeda D."/>
        </authorList>
    </citation>
    <scope>NUCLEOTIDE SEQUENCE [LARGE SCALE GENOMIC DNA]</scope>
    <source>
        <strain evidence="3 4">AN110305</strain>
    </source>
</reference>
<dbReference type="RefSeq" id="WP_149848435.1">
    <property type="nucleotide sequence ID" value="NZ_VUOB01000010.1"/>
</dbReference>
<evidence type="ECO:0000256" key="1">
    <source>
        <dbReference type="SAM" id="MobiDB-lite"/>
    </source>
</evidence>
<dbReference type="EMBL" id="VUOB01000010">
    <property type="protein sequence ID" value="KAA2264631.1"/>
    <property type="molecule type" value="Genomic_DNA"/>
</dbReference>
<keyword evidence="4" id="KW-1185">Reference proteome</keyword>
<feature type="transmembrane region" description="Helical" evidence="2">
    <location>
        <begin position="86"/>
        <end position="105"/>
    </location>
</feature>
<dbReference type="Proteomes" id="UP000323454">
    <property type="component" value="Unassembled WGS sequence"/>
</dbReference>
<evidence type="ECO:0000313" key="3">
    <source>
        <dbReference type="EMBL" id="KAA2264631.1"/>
    </source>
</evidence>
<protein>
    <submittedName>
        <fullName evidence="3">AAA family ATPase</fullName>
    </submittedName>
</protein>
<keyword evidence="2" id="KW-0472">Membrane</keyword>
<dbReference type="OrthoDB" id="5184818at2"/>
<evidence type="ECO:0000313" key="4">
    <source>
        <dbReference type="Proteomes" id="UP000323454"/>
    </source>
</evidence>
<feature type="region of interest" description="Disordered" evidence="1">
    <location>
        <begin position="453"/>
        <end position="523"/>
    </location>
</feature>
<feature type="transmembrane region" description="Helical" evidence="2">
    <location>
        <begin position="152"/>
        <end position="174"/>
    </location>
</feature>
<keyword evidence="2" id="KW-0812">Transmembrane</keyword>
<feature type="transmembrane region" description="Helical" evidence="2">
    <location>
        <begin position="29"/>
        <end position="54"/>
    </location>
</feature>
<gene>
    <name evidence="3" type="ORF">F0L68_05910</name>
</gene>
<dbReference type="Pfam" id="PF19877">
    <property type="entry name" value="DUF6350"/>
    <property type="match status" value="1"/>
</dbReference>
<feature type="compositionally biased region" description="Low complexity" evidence="1">
    <location>
        <begin position="483"/>
        <end position="493"/>
    </location>
</feature>
<feature type="transmembrane region" description="Helical" evidence="2">
    <location>
        <begin position="328"/>
        <end position="349"/>
    </location>
</feature>
<accession>A0A5B2XP00</accession>
<keyword evidence="2" id="KW-1133">Transmembrane helix</keyword>
<dbReference type="InterPro" id="IPR045931">
    <property type="entry name" value="DUF6350"/>
</dbReference>
<feature type="transmembrane region" description="Helical" evidence="2">
    <location>
        <begin position="61"/>
        <end position="80"/>
    </location>
</feature>
<organism evidence="3 4">
    <name type="scientific">Solihabitans fulvus</name>
    <dbReference type="NCBI Taxonomy" id="1892852"/>
    <lineage>
        <taxon>Bacteria</taxon>
        <taxon>Bacillati</taxon>
        <taxon>Actinomycetota</taxon>
        <taxon>Actinomycetes</taxon>
        <taxon>Pseudonocardiales</taxon>
        <taxon>Pseudonocardiaceae</taxon>
        <taxon>Solihabitans</taxon>
    </lineage>
</organism>
<comment type="caution">
    <text evidence="3">The sequence shown here is derived from an EMBL/GenBank/DDBJ whole genome shotgun (WGS) entry which is preliminary data.</text>
</comment>